<dbReference type="PANTHER" id="PTHR14269">
    <property type="entry name" value="CDP-DIACYLGLYCEROL--GLYCEROL-3-PHOSPHATE 3-PHOSPHATIDYLTRANSFERASE-RELATED"/>
    <property type="match status" value="1"/>
</dbReference>
<accession>A0A179B1Z7</accession>
<evidence type="ECO:0000256" key="7">
    <source>
        <dbReference type="ARBA" id="ARBA00023098"/>
    </source>
</evidence>
<evidence type="ECO:0000256" key="1">
    <source>
        <dbReference type="ARBA" id="ARBA00004141"/>
    </source>
</evidence>
<dbReference type="PROSITE" id="PS00379">
    <property type="entry name" value="CDP_ALCOHOL_P_TRANSF"/>
    <property type="match status" value="1"/>
</dbReference>
<evidence type="ECO:0000256" key="13">
    <source>
        <dbReference type="SAM" id="Phobius"/>
    </source>
</evidence>
<keyword evidence="15" id="KW-1185">Reference proteome</keyword>
<evidence type="ECO:0000256" key="4">
    <source>
        <dbReference type="ARBA" id="ARBA00022679"/>
    </source>
</evidence>
<dbReference type="UniPathway" id="UPA00085"/>
<reference evidence="14 15" key="1">
    <citation type="submission" date="2016-04" db="EMBL/GenBank/DDBJ databases">
        <title>Peptidophaga gingivicola gen. nov., sp. nov., isolated from human subgingival plaque.</title>
        <authorList>
            <person name="Beall C.J."/>
            <person name="Mokrzan E.M."/>
            <person name="Griffen A.L."/>
            <person name="Leys E.J."/>
        </authorList>
    </citation>
    <scope>NUCLEOTIDE SEQUENCE [LARGE SCALE GENOMIC DNA]</scope>
    <source>
        <strain evidence="14 15">BA112</strain>
    </source>
</reference>
<dbReference type="STRING" id="1823756.A4H34_09510"/>
<evidence type="ECO:0000256" key="3">
    <source>
        <dbReference type="ARBA" id="ARBA00022516"/>
    </source>
</evidence>
<sequence length="197" mass="21278">MSNSHGEDAAKAPLLNIANVLTVIRLALVPAFVVVYLDDAPVRSACAWAVFAAAAFTDKADGHLARSRNLVTDFGKIADSIADKALISSALILLSWHGRLYWWITVIMIGRELFITAMRMTVVKKKVMAAGRGGKIKMFFQSMGIAGLLIPWASFLPGALAKGLLWTSYAMIGVALYYSVASAVEYVAEARKIARGE</sequence>
<keyword evidence="3" id="KW-0444">Lipid biosynthesis</keyword>
<evidence type="ECO:0000256" key="5">
    <source>
        <dbReference type="ARBA" id="ARBA00022692"/>
    </source>
</evidence>
<proteinExistence type="inferred from homology"/>
<dbReference type="NCBIfam" id="TIGR00560">
    <property type="entry name" value="pgsA"/>
    <property type="match status" value="1"/>
</dbReference>
<keyword evidence="7" id="KW-0443">Lipid metabolism</keyword>
<dbReference type="GO" id="GO:0046474">
    <property type="term" value="P:glycerophospholipid biosynthetic process"/>
    <property type="evidence" value="ECO:0007669"/>
    <property type="project" value="TreeGrafter"/>
</dbReference>
<evidence type="ECO:0000256" key="6">
    <source>
        <dbReference type="ARBA" id="ARBA00022989"/>
    </source>
</evidence>
<dbReference type="GO" id="GO:0008444">
    <property type="term" value="F:CDP-diacylglycerol-glycerol-3-phosphate 3-phosphatidyltransferase activity"/>
    <property type="evidence" value="ECO:0007669"/>
    <property type="project" value="UniProtKB-UniRule"/>
</dbReference>
<dbReference type="PANTHER" id="PTHR14269:SF52">
    <property type="entry name" value="PHOSPHATIDYLGLYCEROPHOSPHATE SYNTHASE-RELATED"/>
    <property type="match status" value="1"/>
</dbReference>
<dbReference type="InterPro" id="IPR000462">
    <property type="entry name" value="CDP-OH_P_trans"/>
</dbReference>
<evidence type="ECO:0000256" key="11">
    <source>
        <dbReference type="NCBIfam" id="TIGR00560"/>
    </source>
</evidence>
<comment type="subcellular location">
    <subcellularLocation>
        <location evidence="1">Membrane</location>
        <topology evidence="1">Multi-pass membrane protein</topology>
    </subcellularLocation>
</comment>
<keyword evidence="6 13" id="KW-1133">Transmembrane helix</keyword>
<dbReference type="GO" id="GO:0016020">
    <property type="term" value="C:membrane"/>
    <property type="evidence" value="ECO:0007669"/>
    <property type="project" value="UniProtKB-SubCell"/>
</dbReference>
<dbReference type="OrthoDB" id="9796672at2"/>
<keyword evidence="10" id="KW-1208">Phospholipid metabolism</keyword>
<dbReference type="Pfam" id="PF01066">
    <property type="entry name" value="CDP-OH_P_transf"/>
    <property type="match status" value="1"/>
</dbReference>
<evidence type="ECO:0000256" key="2">
    <source>
        <dbReference type="ARBA" id="ARBA00010441"/>
    </source>
</evidence>
<dbReference type="Gene3D" id="1.20.120.1760">
    <property type="match status" value="1"/>
</dbReference>
<keyword evidence="9" id="KW-0594">Phospholipid biosynthesis</keyword>
<feature type="transmembrane region" description="Helical" evidence="13">
    <location>
        <begin position="166"/>
        <end position="188"/>
    </location>
</feature>
<organism evidence="14 15">
    <name type="scientific">Peptidiphaga gingivicola</name>
    <dbReference type="NCBI Taxonomy" id="2741497"/>
    <lineage>
        <taxon>Bacteria</taxon>
        <taxon>Bacillati</taxon>
        <taxon>Actinomycetota</taxon>
        <taxon>Actinomycetes</taxon>
        <taxon>Actinomycetales</taxon>
        <taxon>Actinomycetaceae</taxon>
        <taxon>Peptidiphaga</taxon>
    </lineage>
</organism>
<dbReference type="InterPro" id="IPR048254">
    <property type="entry name" value="CDP_ALCOHOL_P_TRANSF_CS"/>
</dbReference>
<dbReference type="EMBL" id="LVZK01000003">
    <property type="protein sequence ID" value="OAP85329.1"/>
    <property type="molecule type" value="Genomic_DNA"/>
</dbReference>
<evidence type="ECO:0000256" key="9">
    <source>
        <dbReference type="ARBA" id="ARBA00023209"/>
    </source>
</evidence>
<dbReference type="InterPro" id="IPR043130">
    <property type="entry name" value="CDP-OH_PTrfase_TM_dom"/>
</dbReference>
<dbReference type="RefSeq" id="WP_064231932.1">
    <property type="nucleotide sequence ID" value="NZ_LVZK01000003.1"/>
</dbReference>
<dbReference type="AlphaFoldDB" id="A0A179B1Z7"/>
<dbReference type="PIRSF" id="PIRSF000847">
    <property type="entry name" value="Phos_ph_gly_syn"/>
    <property type="match status" value="1"/>
</dbReference>
<comment type="caution">
    <text evidence="14">The sequence shown here is derived from an EMBL/GenBank/DDBJ whole genome shotgun (WGS) entry which is preliminary data.</text>
</comment>
<dbReference type="InterPro" id="IPR004570">
    <property type="entry name" value="Phosphatidylglycerol_P_synth"/>
</dbReference>
<keyword evidence="8 13" id="KW-0472">Membrane</keyword>
<evidence type="ECO:0000313" key="15">
    <source>
        <dbReference type="Proteomes" id="UP000078368"/>
    </source>
</evidence>
<dbReference type="EC" id="2.7.8.5" evidence="11"/>
<evidence type="ECO:0000256" key="8">
    <source>
        <dbReference type="ARBA" id="ARBA00023136"/>
    </source>
</evidence>
<evidence type="ECO:0000256" key="10">
    <source>
        <dbReference type="ARBA" id="ARBA00023264"/>
    </source>
</evidence>
<evidence type="ECO:0000313" key="14">
    <source>
        <dbReference type="EMBL" id="OAP85329.1"/>
    </source>
</evidence>
<feature type="transmembrane region" description="Helical" evidence="13">
    <location>
        <begin position="139"/>
        <end position="160"/>
    </location>
</feature>
<comment type="similarity">
    <text evidence="2 12">Belongs to the CDP-alcohol phosphatidyltransferase class-I family.</text>
</comment>
<keyword evidence="5 13" id="KW-0812">Transmembrane</keyword>
<dbReference type="InterPro" id="IPR050324">
    <property type="entry name" value="CDP-alcohol_PTase-I"/>
</dbReference>
<evidence type="ECO:0000256" key="12">
    <source>
        <dbReference type="RuleBase" id="RU003750"/>
    </source>
</evidence>
<feature type="transmembrane region" description="Helical" evidence="13">
    <location>
        <begin position="100"/>
        <end position="118"/>
    </location>
</feature>
<gene>
    <name evidence="14" type="ORF">A4H34_09510</name>
</gene>
<name>A0A179B1Z7_9ACTO</name>
<feature type="transmembrane region" description="Helical" evidence="13">
    <location>
        <begin position="12"/>
        <end position="37"/>
    </location>
</feature>
<protein>
    <recommendedName>
        <fullName evidence="11">CDP-diacylglycerol--glycerol-3-phosphate 3-phosphatidyltransferase</fullName>
        <ecNumber evidence="11">2.7.8.5</ecNumber>
    </recommendedName>
</protein>
<keyword evidence="4 12" id="KW-0808">Transferase</keyword>
<dbReference type="Proteomes" id="UP000078368">
    <property type="component" value="Unassembled WGS sequence"/>
</dbReference>